<evidence type="ECO:0000256" key="10">
    <source>
        <dbReference type="ARBA" id="ARBA00031323"/>
    </source>
</evidence>
<evidence type="ECO:0000313" key="14">
    <source>
        <dbReference type="Proteomes" id="UP001212821"/>
    </source>
</evidence>
<accession>A0ABY7Q9I0</accession>
<gene>
    <name evidence="13" type="ORF">O1G21_28570</name>
</gene>
<evidence type="ECO:0000256" key="4">
    <source>
        <dbReference type="ARBA" id="ARBA00013346"/>
    </source>
</evidence>
<feature type="compositionally biased region" description="Low complexity" evidence="12">
    <location>
        <begin position="94"/>
        <end position="110"/>
    </location>
</feature>
<comment type="subcellular location">
    <subcellularLocation>
        <location evidence="1">Cytoplasm</location>
    </subcellularLocation>
</comment>
<dbReference type="Proteomes" id="UP001212821">
    <property type="component" value="Chromosome"/>
</dbReference>
<sequence length="397" mass="42794">MSDTLNRTEETARALRVALADKLQRDGSLRTPQWRDAVLAVPRHALLPSFYTTADGADGITRYTAVSRDTDAQRWLRLAYENTTWVTQLDHGTTKPTGEPCTGTPTSSSTLPGVVVRMLEELDVQDQMKVLEVGTGTGYSTALLCARLGDRYVTSVEHDAALSAADGERLASVGYRPRLVVGDGAEGSPDGGPYGRIIATYSPSRVPSAWLAQALPGAVILVSLVGSLDAYGYVKLHVSDGEAQGRFLNSDVSFMPSRETLRPAIGPLMRAAVQARDKATGLDPAIHPDLLDDPAFLWSAQLAMPGTTRLRLAADRVAGQWFLHPDGSWAVLESWNDGTTRAFQGGPRALWTELEASASTWLSNGRPGLERYGLTVTPEANTVWLDDPGNPIGVLRE</sequence>
<evidence type="ECO:0000256" key="11">
    <source>
        <dbReference type="ARBA" id="ARBA00031350"/>
    </source>
</evidence>
<evidence type="ECO:0000256" key="9">
    <source>
        <dbReference type="ARBA" id="ARBA00030757"/>
    </source>
</evidence>
<evidence type="ECO:0000256" key="8">
    <source>
        <dbReference type="ARBA" id="ARBA00022691"/>
    </source>
</evidence>
<keyword evidence="8" id="KW-0949">S-adenosyl-L-methionine</keyword>
<evidence type="ECO:0000256" key="3">
    <source>
        <dbReference type="ARBA" id="ARBA00011890"/>
    </source>
</evidence>
<reference evidence="14" key="1">
    <citation type="submission" date="2022-12" db="EMBL/GenBank/DDBJ databases">
        <authorList>
            <person name="Mo P."/>
        </authorList>
    </citation>
    <scope>NUCLEOTIDE SEQUENCE [LARGE SCALE GENOMIC DNA]</scope>
    <source>
        <strain evidence="14">HUAS 3-15</strain>
    </source>
</reference>
<evidence type="ECO:0000256" key="6">
    <source>
        <dbReference type="ARBA" id="ARBA00022603"/>
    </source>
</evidence>
<dbReference type="GO" id="GO:0008168">
    <property type="term" value="F:methyltransferase activity"/>
    <property type="evidence" value="ECO:0007669"/>
    <property type="project" value="UniProtKB-KW"/>
</dbReference>
<dbReference type="InterPro" id="IPR029063">
    <property type="entry name" value="SAM-dependent_MTases_sf"/>
</dbReference>
<dbReference type="GO" id="GO:0032259">
    <property type="term" value="P:methylation"/>
    <property type="evidence" value="ECO:0007669"/>
    <property type="project" value="UniProtKB-KW"/>
</dbReference>
<dbReference type="Gene3D" id="3.40.50.150">
    <property type="entry name" value="Vaccinia Virus protein VP39"/>
    <property type="match status" value="1"/>
</dbReference>
<dbReference type="EC" id="2.1.1.77" evidence="3"/>
<dbReference type="RefSeq" id="WP_270147692.1">
    <property type="nucleotide sequence ID" value="NZ_CP115450.1"/>
</dbReference>
<evidence type="ECO:0000256" key="1">
    <source>
        <dbReference type="ARBA" id="ARBA00004496"/>
    </source>
</evidence>
<evidence type="ECO:0000313" key="13">
    <source>
        <dbReference type="EMBL" id="WBP89402.1"/>
    </source>
</evidence>
<name>A0ABY7Q9I0_9ACTN</name>
<keyword evidence="6 13" id="KW-0489">Methyltransferase</keyword>
<dbReference type="PANTHER" id="PTHR11579">
    <property type="entry name" value="PROTEIN-L-ISOASPARTATE O-METHYLTRANSFERASE"/>
    <property type="match status" value="1"/>
</dbReference>
<protein>
    <recommendedName>
        <fullName evidence="4">Protein-L-isoaspartate O-methyltransferase</fullName>
        <ecNumber evidence="3">2.1.1.77</ecNumber>
    </recommendedName>
    <alternativeName>
        <fullName evidence="11">L-isoaspartyl protein carboxyl methyltransferase</fullName>
    </alternativeName>
    <alternativeName>
        <fullName evidence="9">Protein L-isoaspartyl methyltransferase</fullName>
    </alternativeName>
    <alternativeName>
        <fullName evidence="10">Protein-beta-aspartate methyltransferase</fullName>
    </alternativeName>
</protein>
<dbReference type="InterPro" id="IPR000682">
    <property type="entry name" value="PCMT"/>
</dbReference>
<proteinExistence type="inferred from homology"/>
<organism evidence="13 14">
    <name type="scientific">Kitasatospora cathayae</name>
    <dbReference type="NCBI Taxonomy" id="3004092"/>
    <lineage>
        <taxon>Bacteria</taxon>
        <taxon>Bacillati</taxon>
        <taxon>Actinomycetota</taxon>
        <taxon>Actinomycetes</taxon>
        <taxon>Kitasatosporales</taxon>
        <taxon>Streptomycetaceae</taxon>
        <taxon>Kitasatospora</taxon>
    </lineage>
</organism>
<evidence type="ECO:0000256" key="5">
    <source>
        <dbReference type="ARBA" id="ARBA00022490"/>
    </source>
</evidence>
<evidence type="ECO:0000256" key="7">
    <source>
        <dbReference type="ARBA" id="ARBA00022679"/>
    </source>
</evidence>
<keyword evidence="14" id="KW-1185">Reference proteome</keyword>
<feature type="region of interest" description="Disordered" evidence="12">
    <location>
        <begin position="90"/>
        <end position="110"/>
    </location>
</feature>
<dbReference type="CDD" id="cd02440">
    <property type="entry name" value="AdoMet_MTases"/>
    <property type="match status" value="1"/>
</dbReference>
<keyword evidence="7" id="KW-0808">Transferase</keyword>
<dbReference type="PANTHER" id="PTHR11579:SF0">
    <property type="entry name" value="PROTEIN-L-ISOASPARTATE(D-ASPARTATE) O-METHYLTRANSFERASE"/>
    <property type="match status" value="1"/>
</dbReference>
<evidence type="ECO:0000256" key="12">
    <source>
        <dbReference type="SAM" id="MobiDB-lite"/>
    </source>
</evidence>
<comment type="similarity">
    <text evidence="2">Belongs to the methyltransferase superfamily. L-isoaspartyl/D-aspartyl protein methyltransferase family.</text>
</comment>
<dbReference type="EMBL" id="CP115450">
    <property type="protein sequence ID" value="WBP89402.1"/>
    <property type="molecule type" value="Genomic_DNA"/>
</dbReference>
<dbReference type="Pfam" id="PF01135">
    <property type="entry name" value="PCMT"/>
    <property type="match status" value="1"/>
</dbReference>
<keyword evidence="5" id="KW-0963">Cytoplasm</keyword>
<dbReference type="SUPFAM" id="SSF53335">
    <property type="entry name" value="S-adenosyl-L-methionine-dependent methyltransferases"/>
    <property type="match status" value="1"/>
</dbReference>
<evidence type="ECO:0000256" key="2">
    <source>
        <dbReference type="ARBA" id="ARBA00005369"/>
    </source>
</evidence>